<evidence type="ECO:0000313" key="8">
    <source>
        <dbReference type="EMBL" id="KAF7297991.1"/>
    </source>
</evidence>
<dbReference type="Gene3D" id="1.10.510.10">
    <property type="entry name" value="Transferase(Phosphotransferase) domain 1"/>
    <property type="match status" value="1"/>
</dbReference>
<feature type="region of interest" description="Disordered" evidence="6">
    <location>
        <begin position="408"/>
        <end position="428"/>
    </location>
</feature>
<feature type="domain" description="Protein kinase" evidence="7">
    <location>
        <begin position="136"/>
        <end position="394"/>
    </location>
</feature>
<evidence type="ECO:0000256" key="1">
    <source>
        <dbReference type="ARBA" id="ARBA00022527"/>
    </source>
</evidence>
<dbReference type="InterPro" id="IPR000719">
    <property type="entry name" value="Prot_kinase_dom"/>
</dbReference>
<comment type="caution">
    <text evidence="8">The sequence shown here is derived from an EMBL/GenBank/DDBJ whole genome shotgun (WGS) entry which is preliminary data.</text>
</comment>
<dbReference type="SUPFAM" id="SSF56112">
    <property type="entry name" value="Protein kinase-like (PK-like)"/>
    <property type="match status" value="1"/>
</dbReference>
<feature type="region of interest" description="Disordered" evidence="6">
    <location>
        <begin position="732"/>
        <end position="785"/>
    </location>
</feature>
<dbReference type="SMART" id="SM00220">
    <property type="entry name" value="S_TKc"/>
    <property type="match status" value="1"/>
</dbReference>
<protein>
    <submittedName>
        <fullName evidence="8">AGC/AKT protein kinase</fullName>
    </submittedName>
</protein>
<dbReference type="EMBL" id="JACAZE010000015">
    <property type="protein sequence ID" value="KAF7297991.1"/>
    <property type="molecule type" value="Genomic_DNA"/>
</dbReference>
<name>A0A8H6W002_MYCCL</name>
<dbReference type="OrthoDB" id="347657at2759"/>
<keyword evidence="5" id="KW-0067">ATP-binding</keyword>
<dbReference type="PROSITE" id="PS50011">
    <property type="entry name" value="PROTEIN_KINASE_DOM"/>
    <property type="match status" value="1"/>
</dbReference>
<evidence type="ECO:0000256" key="2">
    <source>
        <dbReference type="ARBA" id="ARBA00022679"/>
    </source>
</evidence>
<evidence type="ECO:0000256" key="5">
    <source>
        <dbReference type="ARBA" id="ARBA00022840"/>
    </source>
</evidence>
<sequence length="847" mass="93515">MRNDSPDVLSLVQRCGACGSTVNLLDTSPNAPNLDELSLDTTPFSESFSGLIDALDEDENHDQYDAKEQRLHEPQHEEISYNVEQYSDVNELDPDWDDDDVAEVMILSPKPRQSFLPTIREEQDALSIASKEAHCYDSVPEISLQVTLADFELLHTTEYPMRCRKRSSNQVYAIKTLGPALHFEKHVMEAVRDLQAPFLEQLQWCLPGAGEGEEEMIHLVLDCNHRESLSSLLKAGPITAKDAYFYACELVDALSSLHSADIVHRDLTPFNIFIDNNGHILLSNFSNATILRDGRQTSLPMSSAVEYQAPEILLGWTHDAAVDCWSFGLVLHFLLTGDNPVIRGRDIRTLHNEVLCAEICLAGTVGGPARDLIQKCLENNPAIRYRRLKDHFYFNAVDWNGVHAGELAPPNHSSTPSPKRPLSQDFPLPPTSRLSHYLDTSLDCSFTVHTASKAIPTIPRLERLEGPAKPLIRVRSSCSMEELRARNQARRLSLNIPPSNSLRVPHHRPSRSIHDAGALSRSHSFNSEPAMTYSTRLSLQIQTPDLLPAIFRPTTLENRVSEEEESAIQSPAISSPTVCEPSPHQRMARFWEEIDAEGRTEQRRNAPVGPTLELRDAVRLALPCPPLPKSTGRVKKRRSLGLLGLQSEKRDSILSTSPQRNKLRKMRRPLSTPLLRKRSSEPIVNLPAGVEQIGQGIGFNYKIPIANGSKASICPTTKAGRLMRSVGGILRKVKSTPKFPSSSSPAPPSGVGGRRARGPPARIQTGSSRVASPLHSPALSDGPLTPESIAFPPMPEIVGDPFAKDDTESMIAIGEVNMGGVRLVPVEQKFSSSPSMDSFLMGGRNNL</sequence>
<keyword evidence="3" id="KW-0547">Nucleotide-binding</keyword>
<dbReference type="Gene3D" id="3.30.200.20">
    <property type="entry name" value="Phosphorylase Kinase, domain 1"/>
    <property type="match status" value="1"/>
</dbReference>
<keyword evidence="4 8" id="KW-0418">Kinase</keyword>
<organism evidence="8 9">
    <name type="scientific">Mycena chlorophos</name>
    <name type="common">Agaric fungus</name>
    <name type="synonym">Agaricus chlorophos</name>
    <dbReference type="NCBI Taxonomy" id="658473"/>
    <lineage>
        <taxon>Eukaryota</taxon>
        <taxon>Fungi</taxon>
        <taxon>Dikarya</taxon>
        <taxon>Basidiomycota</taxon>
        <taxon>Agaricomycotina</taxon>
        <taxon>Agaricomycetes</taxon>
        <taxon>Agaricomycetidae</taxon>
        <taxon>Agaricales</taxon>
        <taxon>Marasmiineae</taxon>
        <taxon>Mycenaceae</taxon>
        <taxon>Mycena</taxon>
    </lineage>
</organism>
<evidence type="ECO:0000313" key="9">
    <source>
        <dbReference type="Proteomes" id="UP000613580"/>
    </source>
</evidence>
<accession>A0A8H6W002</accession>
<reference evidence="8" key="1">
    <citation type="submission" date="2020-05" db="EMBL/GenBank/DDBJ databases">
        <title>Mycena genomes resolve the evolution of fungal bioluminescence.</title>
        <authorList>
            <person name="Tsai I.J."/>
        </authorList>
    </citation>
    <scope>NUCLEOTIDE SEQUENCE</scope>
    <source>
        <strain evidence="8">110903Hualien_Pintung</strain>
    </source>
</reference>
<keyword evidence="1" id="KW-0723">Serine/threonine-protein kinase</keyword>
<evidence type="ECO:0000256" key="4">
    <source>
        <dbReference type="ARBA" id="ARBA00022777"/>
    </source>
</evidence>
<dbReference type="AlphaFoldDB" id="A0A8H6W002"/>
<dbReference type="GO" id="GO:0004674">
    <property type="term" value="F:protein serine/threonine kinase activity"/>
    <property type="evidence" value="ECO:0007669"/>
    <property type="project" value="UniProtKB-KW"/>
</dbReference>
<dbReference type="GO" id="GO:0005524">
    <property type="term" value="F:ATP binding"/>
    <property type="evidence" value="ECO:0007669"/>
    <property type="project" value="UniProtKB-KW"/>
</dbReference>
<dbReference type="PANTHER" id="PTHR24351">
    <property type="entry name" value="RIBOSOMAL PROTEIN S6 KINASE"/>
    <property type="match status" value="1"/>
</dbReference>
<evidence type="ECO:0000256" key="3">
    <source>
        <dbReference type="ARBA" id="ARBA00022741"/>
    </source>
</evidence>
<keyword evidence="9" id="KW-1185">Reference proteome</keyword>
<gene>
    <name evidence="8" type="ORF">HMN09_01020000</name>
</gene>
<keyword evidence="2" id="KW-0808">Transferase</keyword>
<proteinExistence type="predicted"/>
<dbReference type="Proteomes" id="UP000613580">
    <property type="component" value="Unassembled WGS sequence"/>
</dbReference>
<evidence type="ECO:0000259" key="7">
    <source>
        <dbReference type="PROSITE" id="PS50011"/>
    </source>
</evidence>
<dbReference type="InterPro" id="IPR011009">
    <property type="entry name" value="Kinase-like_dom_sf"/>
</dbReference>
<dbReference type="Pfam" id="PF00069">
    <property type="entry name" value="Pkinase"/>
    <property type="match status" value="1"/>
</dbReference>
<evidence type="ECO:0000256" key="6">
    <source>
        <dbReference type="SAM" id="MobiDB-lite"/>
    </source>
</evidence>